<protein>
    <recommendedName>
        <fullName evidence="1">HipA-like kinase domain-containing protein</fullName>
    </recommendedName>
</protein>
<sequence length="249" mass="28178">MELPKNNDGAIPHVIEIIRRINEGSTQPFLCKCDDGKLYVLKSKPSMPPKNLVAEFVAGCLASDIGLPLPDFKVVFVPEELIEYTPELKREISTGHAFASQYIDGAVALTFIQSRNEAIIPIEQQKLIYAFDRWVLNADRTLTDKGGNVNIIYDVGNDKYYLIDHNLSFDQNAEPDDFLVHVYGPGNRKWQYDLVDRVEYRQKVVDVLCNVPAIFGDVPVDWVVDDDFLPFVNGTLEKGDHDEFWSAIA</sequence>
<dbReference type="RefSeq" id="WP_048281094.1">
    <property type="nucleotide sequence ID" value="NZ_LDZF01000048.1"/>
</dbReference>
<dbReference type="PATRIC" id="fig|61647.15.peg.4164"/>
<dbReference type="AlphaFoldDB" id="A0A0J5KKB6"/>
<gene>
    <name evidence="2" type="ORF">ABW06_24730</name>
</gene>
<feature type="domain" description="HipA-like kinase" evidence="1">
    <location>
        <begin position="14"/>
        <end position="248"/>
    </location>
</feature>
<comment type="caution">
    <text evidence="2">The sequence shown here is derived from an EMBL/GenBank/DDBJ whole genome shotgun (WGS) entry which is preliminary data.</text>
</comment>
<dbReference type="Pfam" id="PF20613">
    <property type="entry name" value="HipA_2"/>
    <property type="match status" value="1"/>
</dbReference>
<accession>A0A0J5KKB6</accession>
<dbReference type="EMBL" id="LDZF01000048">
    <property type="protein sequence ID" value="KMK08151.1"/>
    <property type="molecule type" value="Genomic_DNA"/>
</dbReference>
<organism evidence="2 3">
    <name type="scientific">Pluralibacter gergoviae</name>
    <name type="common">Enterobacter gergoviae</name>
    <dbReference type="NCBI Taxonomy" id="61647"/>
    <lineage>
        <taxon>Bacteria</taxon>
        <taxon>Pseudomonadati</taxon>
        <taxon>Pseudomonadota</taxon>
        <taxon>Gammaproteobacteria</taxon>
        <taxon>Enterobacterales</taxon>
        <taxon>Enterobacteriaceae</taxon>
        <taxon>Pluralibacter</taxon>
    </lineage>
</organism>
<dbReference type="InterPro" id="IPR046748">
    <property type="entry name" value="HipA_2"/>
</dbReference>
<name>A0A0J5KKB6_PLUGE</name>
<evidence type="ECO:0000313" key="2">
    <source>
        <dbReference type="EMBL" id="KMK08151.1"/>
    </source>
</evidence>
<proteinExistence type="predicted"/>
<reference evidence="2 3" key="1">
    <citation type="submission" date="2015-05" db="EMBL/GenBank/DDBJ databases">
        <title>Genome sequences of Pluralibacter gergoviae.</title>
        <authorList>
            <person name="Greninger A.L."/>
            <person name="Miller S."/>
        </authorList>
    </citation>
    <scope>NUCLEOTIDE SEQUENCE [LARGE SCALE GENOMIC DNA]</scope>
    <source>
        <strain evidence="2 3">JS81F13</strain>
    </source>
</reference>
<keyword evidence="3" id="KW-1185">Reference proteome</keyword>
<evidence type="ECO:0000259" key="1">
    <source>
        <dbReference type="Pfam" id="PF20613"/>
    </source>
</evidence>
<dbReference type="Proteomes" id="UP000036196">
    <property type="component" value="Unassembled WGS sequence"/>
</dbReference>
<evidence type="ECO:0000313" key="3">
    <source>
        <dbReference type="Proteomes" id="UP000036196"/>
    </source>
</evidence>